<feature type="domain" description="GYF" evidence="2">
    <location>
        <begin position="3"/>
        <end position="45"/>
    </location>
</feature>
<dbReference type="Pfam" id="PF14237">
    <property type="entry name" value="GYF_2"/>
    <property type="match status" value="1"/>
</dbReference>
<feature type="transmembrane region" description="Helical" evidence="1">
    <location>
        <begin position="327"/>
        <end position="347"/>
    </location>
</feature>
<organism evidence="3 4">
    <name type="scientific">Luteolibacter flavescens</name>
    <dbReference type="NCBI Taxonomy" id="1859460"/>
    <lineage>
        <taxon>Bacteria</taxon>
        <taxon>Pseudomonadati</taxon>
        <taxon>Verrucomicrobiota</taxon>
        <taxon>Verrucomicrobiia</taxon>
        <taxon>Verrucomicrobiales</taxon>
        <taxon>Verrucomicrobiaceae</taxon>
        <taxon>Luteolibacter</taxon>
    </lineage>
</organism>
<keyword evidence="1" id="KW-0812">Transmembrane</keyword>
<keyword evidence="3" id="KW-0645">Protease</keyword>
<keyword evidence="3" id="KW-0378">Hydrolase</keyword>
<dbReference type="RefSeq" id="WP_264502659.1">
    <property type="nucleotide sequence ID" value="NZ_JAPDDS010000011.1"/>
</dbReference>
<sequence length="403" mass="43294">MNWYYSNGETAVGPLGETSMAELHRCGVILSDTQVIREGSDEWMPFHVAFTNFKTPPPTPGTSGTSLVGLTLSRVAGGISSAAGLEVLDGGRAKGVFGSIFRKRTAEEMEECFAVGTSRTTPPLSEVGQGWPAPWVFVRLLAFSVLVTLAFTWAIIRFQNPNLYPGWVFMGAFSIPFSVMVFFLETNTPGNISFYRVLKLFFLGGLLSLVFSLFLFDATGVGLWLGPVAAGPIEETGKLLAVVAVARKWSGIQWTLNGLLLGSAVGAGFAAFETAGYIANADAFGGTDFGTMIMRGLLAPFTHVIWTAAAAGALWRHMGGRRFALGMLFEWPVLRILAISIGLHMLWNSSLTFPILGDVAKFVALGAVGWILVLLLIQDGIAQVTKAVAVQQEASEKEVPEVM</sequence>
<dbReference type="Pfam" id="PF13367">
    <property type="entry name" value="PrsW-protease"/>
    <property type="match status" value="1"/>
</dbReference>
<protein>
    <submittedName>
        <fullName evidence="3">PrsW family glutamic-type intramembrane protease</fullName>
        <ecNumber evidence="3">3.4.-.-</ecNumber>
    </submittedName>
</protein>
<feature type="transmembrane region" description="Helical" evidence="1">
    <location>
        <begin position="164"/>
        <end position="185"/>
    </location>
</feature>
<dbReference type="EC" id="3.4.-.-" evidence="3"/>
<feature type="transmembrane region" description="Helical" evidence="1">
    <location>
        <begin position="197"/>
        <end position="216"/>
    </location>
</feature>
<feature type="transmembrane region" description="Helical" evidence="1">
    <location>
        <begin position="136"/>
        <end position="158"/>
    </location>
</feature>
<feature type="transmembrane region" description="Helical" evidence="1">
    <location>
        <begin position="292"/>
        <end position="315"/>
    </location>
</feature>
<feature type="transmembrane region" description="Helical" evidence="1">
    <location>
        <begin position="222"/>
        <end position="246"/>
    </location>
</feature>
<accession>A0ABT3FSZ4</accession>
<keyword evidence="4" id="KW-1185">Reference proteome</keyword>
<proteinExistence type="predicted"/>
<dbReference type="InterPro" id="IPR025640">
    <property type="entry name" value="GYF_2"/>
</dbReference>
<keyword evidence="1" id="KW-0472">Membrane</keyword>
<feature type="transmembrane region" description="Helical" evidence="1">
    <location>
        <begin position="258"/>
        <end position="280"/>
    </location>
</feature>
<dbReference type="InterPro" id="IPR026898">
    <property type="entry name" value="PrsW"/>
</dbReference>
<dbReference type="GO" id="GO:0006508">
    <property type="term" value="P:proteolysis"/>
    <property type="evidence" value="ECO:0007669"/>
    <property type="project" value="UniProtKB-KW"/>
</dbReference>
<dbReference type="PANTHER" id="PTHR36844">
    <property type="entry name" value="PROTEASE PRSW"/>
    <property type="match status" value="1"/>
</dbReference>
<evidence type="ECO:0000313" key="3">
    <source>
        <dbReference type="EMBL" id="MCW1886704.1"/>
    </source>
</evidence>
<evidence type="ECO:0000256" key="1">
    <source>
        <dbReference type="SAM" id="Phobius"/>
    </source>
</evidence>
<name>A0ABT3FSZ4_9BACT</name>
<dbReference type="GO" id="GO:0008233">
    <property type="term" value="F:peptidase activity"/>
    <property type="evidence" value="ECO:0007669"/>
    <property type="project" value="UniProtKB-KW"/>
</dbReference>
<dbReference type="PANTHER" id="PTHR36844:SF1">
    <property type="entry name" value="PROTEASE PRSW"/>
    <property type="match status" value="1"/>
</dbReference>
<dbReference type="Proteomes" id="UP001207930">
    <property type="component" value="Unassembled WGS sequence"/>
</dbReference>
<comment type="caution">
    <text evidence="3">The sequence shown here is derived from an EMBL/GenBank/DDBJ whole genome shotgun (WGS) entry which is preliminary data.</text>
</comment>
<evidence type="ECO:0000259" key="2">
    <source>
        <dbReference type="Pfam" id="PF14237"/>
    </source>
</evidence>
<dbReference type="EMBL" id="JAPDDS010000011">
    <property type="protein sequence ID" value="MCW1886704.1"/>
    <property type="molecule type" value="Genomic_DNA"/>
</dbReference>
<evidence type="ECO:0000313" key="4">
    <source>
        <dbReference type="Proteomes" id="UP001207930"/>
    </source>
</evidence>
<keyword evidence="1" id="KW-1133">Transmembrane helix</keyword>
<gene>
    <name evidence="3" type="ORF">OKA04_18340</name>
</gene>
<reference evidence="3 4" key="1">
    <citation type="submission" date="2022-10" db="EMBL/GenBank/DDBJ databases">
        <title>Luteolibacter flavescens strain MCCC 1K03193, whole genome shotgun sequencing project.</title>
        <authorList>
            <person name="Zhao G."/>
            <person name="Shen L."/>
        </authorList>
    </citation>
    <scope>NUCLEOTIDE SEQUENCE [LARGE SCALE GENOMIC DNA]</scope>
    <source>
        <strain evidence="3 4">MCCC 1K03193</strain>
    </source>
</reference>
<feature type="transmembrane region" description="Helical" evidence="1">
    <location>
        <begin position="359"/>
        <end position="377"/>
    </location>
</feature>